<sequence>MLLALLACASAMIVPQAFAQNADMTEEQLSRMTGVDPLWVHITPCLASSVFESTLAKERADGVTPDQLRKQLADQLASNPKLETYLADFYSVDEKAIADDIRQKHDNCVANITGAPLGQVDACYERLYAPYLQTLFGSHPQAADPRGTRIAYTACLKKALGQ</sequence>
<accession>A0A2N7VG57</accession>
<evidence type="ECO:0000313" key="3">
    <source>
        <dbReference type="Proteomes" id="UP000235616"/>
    </source>
</evidence>
<name>A0A2N7VG57_9BURK</name>
<feature type="signal peptide" evidence="1">
    <location>
        <begin position="1"/>
        <end position="19"/>
    </location>
</feature>
<dbReference type="EMBL" id="PNYA01000026">
    <property type="protein sequence ID" value="PMS16140.1"/>
    <property type="molecule type" value="Genomic_DNA"/>
</dbReference>
<keyword evidence="1" id="KW-0732">Signal</keyword>
<feature type="chain" id="PRO_5014912041" evidence="1">
    <location>
        <begin position="20"/>
        <end position="162"/>
    </location>
</feature>
<keyword evidence="3" id="KW-1185">Reference proteome</keyword>
<evidence type="ECO:0000256" key="1">
    <source>
        <dbReference type="SAM" id="SignalP"/>
    </source>
</evidence>
<comment type="caution">
    <text evidence="2">The sequence shown here is derived from an EMBL/GenBank/DDBJ whole genome shotgun (WGS) entry which is preliminary data.</text>
</comment>
<dbReference type="Proteomes" id="UP000235616">
    <property type="component" value="Unassembled WGS sequence"/>
</dbReference>
<reference evidence="2 3" key="1">
    <citation type="submission" date="2018-01" db="EMBL/GenBank/DDBJ databases">
        <title>Whole genome analyses suggest that Burkholderia sensu lato contains two further novel genera in the rhizoxinica-symbiotica group Mycetohabitans gen. nov., and Trinickia gen. nov.: implications for the evolution of diazotrophy and nodulation in the Burkholderiaceae.</title>
        <authorList>
            <person name="Estrada-de los Santos P."/>
            <person name="Palmer M."/>
            <person name="Chavez-Ramirez B."/>
            <person name="Beukes C."/>
            <person name="Steenkamp E.T."/>
            <person name="Hirsch A.M."/>
            <person name="Manyaka P."/>
            <person name="Maluk M."/>
            <person name="Lafos M."/>
            <person name="Crook M."/>
            <person name="Gross E."/>
            <person name="Simon M.F."/>
            <person name="Bueno dos Reis Junior F."/>
            <person name="Poole P.S."/>
            <person name="Venter S.N."/>
            <person name="James E.K."/>
        </authorList>
    </citation>
    <scope>NUCLEOTIDE SEQUENCE [LARGE SCALE GENOMIC DNA]</scope>
    <source>
        <strain evidence="2 3">GIMN1.004</strain>
    </source>
</reference>
<gene>
    <name evidence="2" type="ORF">C0Z18_24420</name>
</gene>
<organism evidence="2 3">
    <name type="scientific">Trinickia dabaoshanensis</name>
    <dbReference type="NCBI Taxonomy" id="564714"/>
    <lineage>
        <taxon>Bacteria</taxon>
        <taxon>Pseudomonadati</taxon>
        <taxon>Pseudomonadota</taxon>
        <taxon>Betaproteobacteria</taxon>
        <taxon>Burkholderiales</taxon>
        <taxon>Burkholderiaceae</taxon>
        <taxon>Trinickia</taxon>
    </lineage>
</organism>
<evidence type="ECO:0000313" key="2">
    <source>
        <dbReference type="EMBL" id="PMS16140.1"/>
    </source>
</evidence>
<dbReference type="AlphaFoldDB" id="A0A2N7VG57"/>
<proteinExistence type="predicted"/>
<protein>
    <submittedName>
        <fullName evidence="2">Uncharacterized protein</fullName>
    </submittedName>
</protein>